<dbReference type="InterPro" id="IPR013216">
    <property type="entry name" value="Methyltransf_11"/>
</dbReference>
<dbReference type="PANTHER" id="PTHR43464">
    <property type="entry name" value="METHYLTRANSFERASE"/>
    <property type="match status" value="1"/>
</dbReference>
<dbReference type="PANTHER" id="PTHR43464:SF19">
    <property type="entry name" value="UBIQUINONE BIOSYNTHESIS O-METHYLTRANSFERASE, MITOCHONDRIAL"/>
    <property type="match status" value="1"/>
</dbReference>
<keyword evidence="6" id="KW-1185">Reference proteome</keyword>
<accession>A0ABN1A9L3</accession>
<organism evidence="5 6">
    <name type="scientific">Parasphingorhabdus litoris</name>
    <dbReference type="NCBI Taxonomy" id="394733"/>
    <lineage>
        <taxon>Bacteria</taxon>
        <taxon>Pseudomonadati</taxon>
        <taxon>Pseudomonadota</taxon>
        <taxon>Alphaproteobacteria</taxon>
        <taxon>Sphingomonadales</taxon>
        <taxon>Sphingomonadaceae</taxon>
        <taxon>Parasphingorhabdus</taxon>
    </lineage>
</organism>
<name>A0ABN1A9L3_9SPHN</name>
<dbReference type="GO" id="GO:0032259">
    <property type="term" value="P:methylation"/>
    <property type="evidence" value="ECO:0007669"/>
    <property type="project" value="UniProtKB-KW"/>
</dbReference>
<evidence type="ECO:0000259" key="4">
    <source>
        <dbReference type="Pfam" id="PF08241"/>
    </source>
</evidence>
<keyword evidence="1 5" id="KW-0489">Methyltransferase</keyword>
<dbReference type="EMBL" id="BAAAEM010000002">
    <property type="protein sequence ID" value="GAA0471047.1"/>
    <property type="molecule type" value="Genomic_DNA"/>
</dbReference>
<evidence type="ECO:0000256" key="2">
    <source>
        <dbReference type="ARBA" id="ARBA00022679"/>
    </source>
</evidence>
<dbReference type="CDD" id="cd02440">
    <property type="entry name" value="AdoMet_MTases"/>
    <property type="match status" value="1"/>
</dbReference>
<dbReference type="GO" id="GO:0008168">
    <property type="term" value="F:methyltransferase activity"/>
    <property type="evidence" value="ECO:0007669"/>
    <property type="project" value="UniProtKB-KW"/>
</dbReference>
<evidence type="ECO:0000256" key="3">
    <source>
        <dbReference type="ARBA" id="ARBA00022691"/>
    </source>
</evidence>
<dbReference type="SUPFAM" id="SSF53335">
    <property type="entry name" value="S-adenosyl-L-methionine-dependent methyltransferases"/>
    <property type="match status" value="1"/>
</dbReference>
<keyword evidence="3" id="KW-0949">S-adenosyl-L-methionine</keyword>
<dbReference type="RefSeq" id="WP_229956450.1">
    <property type="nucleotide sequence ID" value="NZ_BAAAEM010000002.1"/>
</dbReference>
<evidence type="ECO:0000313" key="5">
    <source>
        <dbReference type="EMBL" id="GAA0471047.1"/>
    </source>
</evidence>
<dbReference type="Gene3D" id="3.40.50.150">
    <property type="entry name" value="Vaccinia Virus protein VP39"/>
    <property type="match status" value="1"/>
</dbReference>
<keyword evidence="2" id="KW-0808">Transferase</keyword>
<reference evidence="5 6" key="1">
    <citation type="journal article" date="2019" name="Int. J. Syst. Evol. Microbiol.">
        <title>The Global Catalogue of Microorganisms (GCM) 10K type strain sequencing project: providing services to taxonomists for standard genome sequencing and annotation.</title>
        <authorList>
            <consortium name="The Broad Institute Genomics Platform"/>
            <consortium name="The Broad Institute Genome Sequencing Center for Infectious Disease"/>
            <person name="Wu L."/>
            <person name="Ma J."/>
        </authorList>
    </citation>
    <scope>NUCLEOTIDE SEQUENCE [LARGE SCALE GENOMIC DNA]</scope>
    <source>
        <strain evidence="5 6">JCM 14162</strain>
    </source>
</reference>
<gene>
    <name evidence="5" type="ORF">GCM10009096_09970</name>
</gene>
<evidence type="ECO:0000313" key="6">
    <source>
        <dbReference type="Proteomes" id="UP001500713"/>
    </source>
</evidence>
<dbReference type="Proteomes" id="UP001500713">
    <property type="component" value="Unassembled WGS sequence"/>
</dbReference>
<dbReference type="InterPro" id="IPR029063">
    <property type="entry name" value="SAM-dependent_MTases_sf"/>
</dbReference>
<protein>
    <submittedName>
        <fullName evidence="5">Class I SAM-dependent methyltransferase</fullName>
    </submittedName>
</protein>
<evidence type="ECO:0000256" key="1">
    <source>
        <dbReference type="ARBA" id="ARBA00022603"/>
    </source>
</evidence>
<sequence length="236" mass="26248">MTDDVNGWVPSADAWIASMGEQGDWTRRTFLDAVMLGRATAIGGHFLDVGCGEGRFVRMLQDRGLSGSGIDPVPSLIETARQRDPDGDYAIGIGEKLAFDDASFDLTVSYLSLIDIEDYRAAIDEMVRVTKPGGSLLIANLTSFFTAGKWNRSLTGTAKCFQMDNYSKERATREKWAGIDILNWHRPLSAYFDAFLGHGLQLTHFSEPTPPDQNDPKSDRYTRVPGFLVMEWKKPT</sequence>
<feature type="domain" description="Methyltransferase type 11" evidence="4">
    <location>
        <begin position="47"/>
        <end position="138"/>
    </location>
</feature>
<dbReference type="Pfam" id="PF08241">
    <property type="entry name" value="Methyltransf_11"/>
    <property type="match status" value="1"/>
</dbReference>
<comment type="caution">
    <text evidence="5">The sequence shown here is derived from an EMBL/GenBank/DDBJ whole genome shotgun (WGS) entry which is preliminary data.</text>
</comment>
<proteinExistence type="predicted"/>